<protein>
    <submittedName>
        <fullName evidence="1">Uncharacterized protein</fullName>
    </submittedName>
</protein>
<name>A0A2T0WTH2_9BACT</name>
<organism evidence="1 2">
    <name type="scientific">Marinilabilia salmonicolor</name>
    <dbReference type="NCBI Taxonomy" id="989"/>
    <lineage>
        <taxon>Bacteria</taxon>
        <taxon>Pseudomonadati</taxon>
        <taxon>Bacteroidota</taxon>
        <taxon>Bacteroidia</taxon>
        <taxon>Marinilabiliales</taxon>
        <taxon>Marinilabiliaceae</taxon>
        <taxon>Marinilabilia</taxon>
    </lineage>
</organism>
<reference evidence="1 2" key="1">
    <citation type="submission" date="2018-07" db="EMBL/GenBank/DDBJ databases">
        <title>Freshwater and sediment microbial communities from various areas in North America, analyzing microbe dynamics in response to fracking.</title>
        <authorList>
            <person name="Lamendella R."/>
        </authorList>
    </citation>
    <scope>NUCLEOTIDE SEQUENCE [LARGE SCALE GENOMIC DNA]</scope>
    <source>
        <strain evidence="1 2">160A</strain>
    </source>
</reference>
<keyword evidence="2" id="KW-1185">Reference proteome</keyword>
<accession>A0A2T0WTH2</accession>
<sequence length="49" mass="5073">MGPNLNVLSKKHVKGLKVGCNYSAHSGGDNTCTIIDVTLGPDITSITDS</sequence>
<dbReference type="EMBL" id="QPIZ01000035">
    <property type="protein sequence ID" value="RCW28838.1"/>
    <property type="molecule type" value="Genomic_DNA"/>
</dbReference>
<comment type="caution">
    <text evidence="1">The sequence shown here is derived from an EMBL/GenBank/DDBJ whole genome shotgun (WGS) entry which is preliminary data.</text>
</comment>
<evidence type="ECO:0000313" key="2">
    <source>
        <dbReference type="Proteomes" id="UP000252733"/>
    </source>
</evidence>
<gene>
    <name evidence="1" type="ORF">DFO77_13521</name>
</gene>
<dbReference type="Proteomes" id="UP000252733">
    <property type="component" value="Unassembled WGS sequence"/>
</dbReference>
<proteinExistence type="predicted"/>
<dbReference type="AlphaFoldDB" id="A0A2T0WTH2"/>
<evidence type="ECO:0000313" key="1">
    <source>
        <dbReference type="EMBL" id="RCW28838.1"/>
    </source>
</evidence>